<comment type="function">
    <text evidence="14">Catalyzes the conversion of long-chain fatty acids to their active form acyl-CoAs for both synthesis of cellular lipids, and degradation via beta-oxidation.</text>
</comment>
<comment type="catalytic activity">
    <reaction evidence="10">
        <text>15-hydroxy-(5Z,8Z,11Z,13E)-eicosatetraenoate + ATP + CoA = 15-hydroxy-(5Z,8Z,11Z,13E)-eicosatetraenoyl-CoA + AMP + diphosphate</text>
        <dbReference type="Rhea" id="RHEA:52116"/>
        <dbReference type="ChEBI" id="CHEBI:30616"/>
        <dbReference type="ChEBI" id="CHEBI:33019"/>
        <dbReference type="ChEBI" id="CHEBI:57287"/>
        <dbReference type="ChEBI" id="CHEBI:78832"/>
        <dbReference type="ChEBI" id="CHEBI:136409"/>
        <dbReference type="ChEBI" id="CHEBI:456215"/>
    </reaction>
    <physiologicalReaction direction="left-to-right" evidence="10">
        <dbReference type="Rhea" id="RHEA:52117"/>
    </physiologicalReaction>
</comment>
<dbReference type="PANTHER" id="PTHR43272:SF54">
    <property type="entry name" value="LONG-CHAIN-FATTY-ACID--COA LIGASE 6"/>
    <property type="match status" value="1"/>
</dbReference>
<dbReference type="GO" id="GO:0005783">
    <property type="term" value="C:endoplasmic reticulum"/>
    <property type="evidence" value="ECO:0007669"/>
    <property type="project" value="TreeGrafter"/>
</dbReference>
<comment type="catalytic activity">
    <reaction evidence="9">
        <text>12-hydroxy-(5Z,8Z,10E,14Z)-eicosatetraenoate + ATP + CoA = 12-hydroxy-(5Z,8Z,10E,14Z)-eicosatetraenoyl-CoA + AMP + diphosphate</text>
        <dbReference type="Rhea" id="RHEA:52112"/>
        <dbReference type="ChEBI" id="CHEBI:30616"/>
        <dbReference type="ChEBI" id="CHEBI:33019"/>
        <dbReference type="ChEBI" id="CHEBI:57287"/>
        <dbReference type="ChEBI" id="CHEBI:90718"/>
        <dbReference type="ChEBI" id="CHEBI:136408"/>
        <dbReference type="ChEBI" id="CHEBI:456215"/>
    </reaction>
    <physiologicalReaction direction="left-to-right" evidence="9">
        <dbReference type="Rhea" id="RHEA:52113"/>
    </physiologicalReaction>
</comment>
<evidence type="ECO:0000313" key="18">
    <source>
        <dbReference type="Proteomes" id="UP000016665"/>
    </source>
</evidence>
<keyword evidence="6 14" id="KW-0443">Lipid metabolism</keyword>
<reference evidence="17" key="2">
    <citation type="submission" date="2025-08" db="UniProtKB">
        <authorList>
            <consortium name="Ensembl"/>
        </authorList>
    </citation>
    <scope>IDENTIFICATION</scope>
</reference>
<comment type="catalytic activity">
    <reaction evidence="12">
        <text>(E)-hexadec-2-enoate + ATP + CoA = (2E)-hexadecenoyl-CoA + AMP + diphosphate</text>
        <dbReference type="Rhea" id="RHEA:36139"/>
        <dbReference type="ChEBI" id="CHEBI:30616"/>
        <dbReference type="ChEBI" id="CHEBI:33019"/>
        <dbReference type="ChEBI" id="CHEBI:57287"/>
        <dbReference type="ChEBI" id="CHEBI:61526"/>
        <dbReference type="ChEBI" id="CHEBI:72745"/>
        <dbReference type="ChEBI" id="CHEBI:456215"/>
    </reaction>
    <physiologicalReaction direction="left-to-right" evidence="12">
        <dbReference type="Rhea" id="RHEA:36140"/>
    </physiologicalReaction>
</comment>
<gene>
    <name evidence="17" type="primary">ACSL6</name>
</gene>
<keyword evidence="3 14" id="KW-0547">Nucleotide-binding</keyword>
<dbReference type="EC" id="6.2.1.3" evidence="14"/>
<dbReference type="AlphaFoldDB" id="A0A803VUU1"/>
<sequence length="688" mass="77119">MQAQEILRSLRLPEFDDLSQFFRNLPATALVGIGAFAAVVAYWFASRPRAVKPPCDLCMQSEEVEGSPTSWASCVNSCHCPLIIHYLCLCLSENGPCLGFRKPKQPYQWLSYKEVAERAEALGSGLLQQGCKPCTKQFIGVFAQNRPEWIISELACYTYSMVVVPLYDTLGPGAIRYIVNTADISTVICDKPEKARILLDHVERRETPGLRSIILMDPFEKELTERGKRCGVCIQTMQEVEVSLLSLSFYCFFPPRPEDLSIVCFTSGTTGNPKGAMLTHGNVVADFSGFLKVTEKVIFPRQDDVLISFLPLAHMFERVIQSVVYCHGGRIGFFQGDIRLLSDDMKALRPTIFPVVPRLLNRMYDKIFSQADTSLKRWILEFAARRKKAEVRNGIIRNDSLWDKLFFNKIQASLGGCVRMIVTGAAPASPTVLGFLRAALGCQVYEGYGQTECTAGCTFTTPGDWTSGHVGAPLPCNLIRLKDVEELNYFASKGEGEICVKGPNVFKGYLKDKERTAEALDQEGWLHTGDIGKWLPNGTLKIIDRKKHIFKLAQGEYIAPEKIENIYIRSDPVAQIYVHGDSLQAFLVGIVVPDAEVMPGWAKKRGFEGTYAELCKNKELQQAIMEDMVRLGKESGLHSFEQVKAIYIHSEMFSVQNGLLTPTLKAKRPELRDYFKKQIEELYSSISI</sequence>
<evidence type="ECO:0000259" key="16">
    <source>
        <dbReference type="Pfam" id="PF00501"/>
    </source>
</evidence>
<keyword evidence="15" id="KW-0812">Transmembrane</keyword>
<reference evidence="17" key="3">
    <citation type="submission" date="2025-09" db="UniProtKB">
        <authorList>
            <consortium name="Ensembl"/>
        </authorList>
    </citation>
    <scope>IDENTIFICATION</scope>
</reference>
<keyword evidence="18" id="KW-1185">Reference proteome</keyword>
<evidence type="ECO:0000256" key="10">
    <source>
        <dbReference type="ARBA" id="ARBA00024532"/>
    </source>
</evidence>
<feature type="domain" description="AMP-dependent synthetase/ligase" evidence="16">
    <location>
        <begin position="106"/>
        <end position="510"/>
    </location>
</feature>
<dbReference type="InterPro" id="IPR042099">
    <property type="entry name" value="ANL_N_sf"/>
</dbReference>
<name>A0A803VUU1_FICAL</name>
<keyword evidence="5 14" id="KW-0067">ATP-binding</keyword>
<comment type="catalytic activity">
    <reaction evidence="7">
        <text>5-hydroxy-(6E,8Z,11Z,14Z)-eicosatetraenoate + ATP + CoA = 5-hydroxy-(6E,8Z,11Z,14Z)-eicosatetraenoyl-CoA + AMP + diphosphate</text>
        <dbReference type="Rhea" id="RHEA:52108"/>
        <dbReference type="ChEBI" id="CHEBI:30616"/>
        <dbReference type="ChEBI" id="CHEBI:33019"/>
        <dbReference type="ChEBI" id="CHEBI:57287"/>
        <dbReference type="ChEBI" id="CHEBI:65341"/>
        <dbReference type="ChEBI" id="CHEBI:136407"/>
        <dbReference type="ChEBI" id="CHEBI:456215"/>
    </reaction>
    <physiologicalReaction direction="left-to-right" evidence="7">
        <dbReference type="Rhea" id="RHEA:52109"/>
    </physiologicalReaction>
</comment>
<evidence type="ECO:0000256" key="12">
    <source>
        <dbReference type="ARBA" id="ARBA00024565"/>
    </source>
</evidence>
<protein>
    <recommendedName>
        <fullName evidence="14">Long-chain-fatty-acid--CoA ligase</fullName>
        <ecNumber evidence="14">6.2.1.3</ecNumber>
    </recommendedName>
</protein>
<comment type="similarity">
    <text evidence="1 14">Belongs to the ATP-dependent AMP-binding enzyme family.</text>
</comment>
<dbReference type="GO" id="GO:0047676">
    <property type="term" value="F:arachidonate-CoA ligase activity"/>
    <property type="evidence" value="ECO:0007669"/>
    <property type="project" value="UniProtKB-EC"/>
</dbReference>
<keyword evidence="15" id="KW-1133">Transmembrane helix</keyword>
<evidence type="ECO:0000256" key="5">
    <source>
        <dbReference type="ARBA" id="ARBA00022840"/>
    </source>
</evidence>
<evidence type="ECO:0000256" key="3">
    <source>
        <dbReference type="ARBA" id="ARBA00022741"/>
    </source>
</evidence>
<comment type="catalytic activity">
    <reaction evidence="11">
        <text>(5Z,8Z,11Z,14Z)-eicosatetraenoate + ATP + CoA = (5Z,8Z,11Z,14Z)-eicosatetraenoyl-CoA + AMP + diphosphate</text>
        <dbReference type="Rhea" id="RHEA:19713"/>
        <dbReference type="ChEBI" id="CHEBI:30616"/>
        <dbReference type="ChEBI" id="CHEBI:32395"/>
        <dbReference type="ChEBI" id="CHEBI:33019"/>
        <dbReference type="ChEBI" id="CHEBI:57287"/>
        <dbReference type="ChEBI" id="CHEBI:57368"/>
        <dbReference type="ChEBI" id="CHEBI:456215"/>
        <dbReference type="EC" id="6.2.1.15"/>
    </reaction>
    <physiologicalReaction direction="left-to-right" evidence="11">
        <dbReference type="Rhea" id="RHEA:19714"/>
    </physiologicalReaction>
</comment>
<dbReference type="Gene3D" id="3.40.50.12780">
    <property type="entry name" value="N-terminal domain of ligase-like"/>
    <property type="match status" value="1"/>
</dbReference>
<feature type="transmembrane region" description="Helical" evidence="15">
    <location>
        <begin position="21"/>
        <end position="45"/>
    </location>
</feature>
<evidence type="ECO:0000313" key="17">
    <source>
        <dbReference type="Ensembl" id="ENSFALP00000026497.1"/>
    </source>
</evidence>
<dbReference type="GO" id="GO:0005524">
    <property type="term" value="F:ATP binding"/>
    <property type="evidence" value="ECO:0007669"/>
    <property type="project" value="UniProtKB-KW"/>
</dbReference>
<organism evidence="17 18">
    <name type="scientific">Ficedula albicollis</name>
    <name type="common">Collared flycatcher</name>
    <name type="synonym">Muscicapa albicollis</name>
    <dbReference type="NCBI Taxonomy" id="59894"/>
    <lineage>
        <taxon>Eukaryota</taxon>
        <taxon>Metazoa</taxon>
        <taxon>Chordata</taxon>
        <taxon>Craniata</taxon>
        <taxon>Vertebrata</taxon>
        <taxon>Euteleostomi</taxon>
        <taxon>Archelosauria</taxon>
        <taxon>Archosauria</taxon>
        <taxon>Dinosauria</taxon>
        <taxon>Saurischia</taxon>
        <taxon>Theropoda</taxon>
        <taxon>Coelurosauria</taxon>
        <taxon>Aves</taxon>
        <taxon>Neognathae</taxon>
        <taxon>Neoaves</taxon>
        <taxon>Telluraves</taxon>
        <taxon>Australaves</taxon>
        <taxon>Passeriformes</taxon>
        <taxon>Muscicapidae</taxon>
        <taxon>Ficedula</taxon>
    </lineage>
</organism>
<evidence type="ECO:0000256" key="15">
    <source>
        <dbReference type="SAM" id="Phobius"/>
    </source>
</evidence>
<dbReference type="SUPFAM" id="SSF56801">
    <property type="entry name" value="Acetyl-CoA synthetase-like"/>
    <property type="match status" value="1"/>
</dbReference>
<evidence type="ECO:0000256" key="2">
    <source>
        <dbReference type="ARBA" id="ARBA00022598"/>
    </source>
</evidence>
<keyword evidence="4 14" id="KW-0276">Fatty acid metabolism</keyword>
<evidence type="ECO:0000256" key="14">
    <source>
        <dbReference type="RuleBase" id="RU369030"/>
    </source>
</evidence>
<evidence type="ECO:0000256" key="7">
    <source>
        <dbReference type="ARBA" id="ARBA00024469"/>
    </source>
</evidence>
<dbReference type="PROSITE" id="PS00455">
    <property type="entry name" value="AMP_BINDING"/>
    <property type="match status" value="1"/>
</dbReference>
<dbReference type="Pfam" id="PF00501">
    <property type="entry name" value="AMP-binding"/>
    <property type="match status" value="1"/>
</dbReference>
<dbReference type="CDD" id="cd05927">
    <property type="entry name" value="LC-FACS_euk"/>
    <property type="match status" value="1"/>
</dbReference>
<dbReference type="GO" id="GO:0016020">
    <property type="term" value="C:membrane"/>
    <property type="evidence" value="ECO:0007669"/>
    <property type="project" value="TreeGrafter"/>
</dbReference>
<dbReference type="GeneTree" id="ENSGT00940000154508"/>
<comment type="catalytic activity">
    <reaction evidence="8">
        <text>a long-chain fatty acid + ATP + CoA = a long-chain fatty acyl-CoA + AMP + diphosphate</text>
        <dbReference type="Rhea" id="RHEA:15421"/>
        <dbReference type="ChEBI" id="CHEBI:30616"/>
        <dbReference type="ChEBI" id="CHEBI:33019"/>
        <dbReference type="ChEBI" id="CHEBI:57287"/>
        <dbReference type="ChEBI" id="CHEBI:57560"/>
        <dbReference type="ChEBI" id="CHEBI:83139"/>
        <dbReference type="ChEBI" id="CHEBI:456215"/>
        <dbReference type="EC" id="6.2.1.3"/>
    </reaction>
    <physiologicalReaction direction="left-to-right" evidence="8">
        <dbReference type="Rhea" id="RHEA:15422"/>
    </physiologicalReaction>
</comment>
<dbReference type="PANTHER" id="PTHR43272">
    <property type="entry name" value="LONG-CHAIN-FATTY-ACID--COA LIGASE"/>
    <property type="match status" value="1"/>
</dbReference>
<proteinExistence type="inferred from homology"/>
<dbReference type="InterPro" id="IPR020845">
    <property type="entry name" value="AMP-binding_CS"/>
</dbReference>
<dbReference type="InterPro" id="IPR045311">
    <property type="entry name" value="LC-FACS_euk"/>
</dbReference>
<evidence type="ECO:0000256" key="13">
    <source>
        <dbReference type="ARBA" id="ARBA00049139"/>
    </source>
</evidence>
<evidence type="ECO:0000256" key="4">
    <source>
        <dbReference type="ARBA" id="ARBA00022832"/>
    </source>
</evidence>
<evidence type="ECO:0000256" key="9">
    <source>
        <dbReference type="ARBA" id="ARBA00024495"/>
    </source>
</evidence>
<evidence type="ECO:0000256" key="6">
    <source>
        <dbReference type="ARBA" id="ARBA00023098"/>
    </source>
</evidence>
<evidence type="ECO:0000256" key="11">
    <source>
        <dbReference type="ARBA" id="ARBA00024548"/>
    </source>
</evidence>
<accession>A0A803VUU1</accession>
<dbReference type="Proteomes" id="UP000016665">
    <property type="component" value="Chromosome 13"/>
</dbReference>
<evidence type="ECO:0000256" key="1">
    <source>
        <dbReference type="ARBA" id="ARBA00006432"/>
    </source>
</evidence>
<evidence type="ECO:0000256" key="8">
    <source>
        <dbReference type="ARBA" id="ARBA00024484"/>
    </source>
</evidence>
<dbReference type="InterPro" id="IPR000873">
    <property type="entry name" value="AMP-dep_synth/lig_dom"/>
</dbReference>
<reference evidence="17 18" key="1">
    <citation type="journal article" date="2012" name="Nature">
        <title>The genomic landscape of species divergence in Ficedula flycatchers.</title>
        <authorList>
            <person name="Ellegren H."/>
            <person name="Smeds L."/>
            <person name="Burri R."/>
            <person name="Olason P.I."/>
            <person name="Backstrom N."/>
            <person name="Kawakami T."/>
            <person name="Kunstner A."/>
            <person name="Makinen H."/>
            <person name="Nadachowska-Brzyska K."/>
            <person name="Qvarnstrom A."/>
            <person name="Uebbing S."/>
            <person name="Wolf J.B."/>
        </authorList>
    </citation>
    <scope>NUCLEOTIDE SEQUENCE [LARGE SCALE GENOMIC DNA]</scope>
</reference>
<comment type="catalytic activity">
    <reaction evidence="13">
        <text>hexadecanoate + ATP + CoA = hexadecanoyl-CoA + AMP + diphosphate</text>
        <dbReference type="Rhea" id="RHEA:30751"/>
        <dbReference type="ChEBI" id="CHEBI:7896"/>
        <dbReference type="ChEBI" id="CHEBI:30616"/>
        <dbReference type="ChEBI" id="CHEBI:33019"/>
        <dbReference type="ChEBI" id="CHEBI:57287"/>
        <dbReference type="ChEBI" id="CHEBI:57379"/>
        <dbReference type="ChEBI" id="CHEBI:456215"/>
    </reaction>
    <physiologicalReaction direction="left-to-right" evidence="13">
        <dbReference type="Rhea" id="RHEA:30752"/>
    </physiologicalReaction>
</comment>
<dbReference type="Ensembl" id="ENSFALT00000041709.1">
    <property type="protein sequence ID" value="ENSFALP00000026497.1"/>
    <property type="gene ID" value="ENSFALG00000001062.2"/>
</dbReference>
<keyword evidence="15" id="KW-0472">Membrane</keyword>
<keyword evidence="2 14" id="KW-0436">Ligase</keyword>